<comment type="caution">
    <text evidence="3">The sequence shown here is derived from an EMBL/GenBank/DDBJ whole genome shotgun (WGS) entry which is preliminary data.</text>
</comment>
<evidence type="ECO:0000313" key="4">
    <source>
        <dbReference type="Proteomes" id="UP001633002"/>
    </source>
</evidence>
<protein>
    <recommendedName>
        <fullName evidence="2">Reverse transcriptase domain-containing protein</fullName>
    </recommendedName>
</protein>
<feature type="compositionally biased region" description="Polar residues" evidence="1">
    <location>
        <begin position="638"/>
        <end position="649"/>
    </location>
</feature>
<dbReference type="EMBL" id="JBJQOH010000008">
    <property type="protein sequence ID" value="KAL3675262.1"/>
    <property type="molecule type" value="Genomic_DNA"/>
</dbReference>
<feature type="region of interest" description="Disordered" evidence="1">
    <location>
        <begin position="628"/>
        <end position="682"/>
    </location>
</feature>
<gene>
    <name evidence="3" type="ORF">R1sor_025210</name>
</gene>
<accession>A0ABD3GAQ4</accession>
<dbReference type="AlphaFoldDB" id="A0ABD3GAQ4"/>
<feature type="compositionally biased region" description="Acidic residues" evidence="1">
    <location>
        <begin position="670"/>
        <end position="682"/>
    </location>
</feature>
<evidence type="ECO:0000313" key="3">
    <source>
        <dbReference type="EMBL" id="KAL3675262.1"/>
    </source>
</evidence>
<proteinExistence type="predicted"/>
<dbReference type="Pfam" id="PF00078">
    <property type="entry name" value="RVT_1"/>
    <property type="match status" value="1"/>
</dbReference>
<evidence type="ECO:0000256" key="1">
    <source>
        <dbReference type="SAM" id="MobiDB-lite"/>
    </source>
</evidence>
<keyword evidence="4" id="KW-1185">Reference proteome</keyword>
<feature type="compositionally biased region" description="Low complexity" evidence="1">
    <location>
        <begin position="657"/>
        <end position="669"/>
    </location>
</feature>
<dbReference type="PANTHER" id="PTHR33116:SF78">
    <property type="entry name" value="OS12G0587133 PROTEIN"/>
    <property type="match status" value="1"/>
</dbReference>
<sequence length="682" mass="78319">MAQCCFAIASVAPPGSYVKEKIQYWQLCLKIGQDWAKWTDQDTLFFKLDFIKAYDRVDHLFLWKTLECQGFDDTFINLVKGFTTGGTARIHVNSSFSKEVQVERGVRQGCPLAPLLFALVSQPFMSMISDAERRGSLQGLEIKPGQSITHQLFADDVGLCLAAKEECFLELSRILDKFQVVSGAKVNLAKSRVMPMGKVEVPDWGVDEAVLKINRRIHQWDSAYLPWPARVVLLKHILSPIPTYTLMSVGCSKLEGLKLERVVRQFFWGVTETGKFRKPLIAWKRLIRPKYQGGLGFLGFEERAQALQMRYVSAILDGKETEWVWVAKRILQIKLLIGPSKLERKHWDIGTALLLLNSWKVSETPTLDRICQSWFKQKKRLRLSNPEMLPEELPIVSLKLIWQMMGRPISEEFRRLERGAKAQGVRQLRELKMQDGSVDLQKLATLDPGGFQEIRVWLQTLQITDVPLSLVPGWEWIERWGVADGSCPWCLEARETLEHMFWSCRRIQERVEWLKELLADLDDEPNSLLQAIDIALKLHNKQPGVLILLGEFCRQVWSERNKNVFEQIQLRVPSRVILQTAVDNCRAAWRNLRGEQADHTKQRDEEFLSKARELLDRPTRIRDILREAAGIEEEESSQEGVSRETGQQATEDDSVSDESFSTDSSWESDSSAEEYTGSEEDL</sequence>
<evidence type="ECO:0000259" key="2">
    <source>
        <dbReference type="PROSITE" id="PS50878"/>
    </source>
</evidence>
<dbReference type="PROSITE" id="PS50878">
    <property type="entry name" value="RT_POL"/>
    <property type="match status" value="1"/>
</dbReference>
<dbReference type="InterPro" id="IPR000477">
    <property type="entry name" value="RT_dom"/>
</dbReference>
<feature type="domain" description="Reverse transcriptase" evidence="2">
    <location>
        <begin position="1"/>
        <end position="232"/>
    </location>
</feature>
<dbReference type="Proteomes" id="UP001633002">
    <property type="component" value="Unassembled WGS sequence"/>
</dbReference>
<organism evidence="3 4">
    <name type="scientific">Riccia sorocarpa</name>
    <dbReference type="NCBI Taxonomy" id="122646"/>
    <lineage>
        <taxon>Eukaryota</taxon>
        <taxon>Viridiplantae</taxon>
        <taxon>Streptophyta</taxon>
        <taxon>Embryophyta</taxon>
        <taxon>Marchantiophyta</taxon>
        <taxon>Marchantiopsida</taxon>
        <taxon>Marchantiidae</taxon>
        <taxon>Marchantiales</taxon>
        <taxon>Ricciaceae</taxon>
        <taxon>Riccia</taxon>
    </lineage>
</organism>
<dbReference type="PANTHER" id="PTHR33116">
    <property type="entry name" value="REVERSE TRANSCRIPTASE ZINC-BINDING DOMAIN-CONTAINING PROTEIN-RELATED-RELATED"/>
    <property type="match status" value="1"/>
</dbReference>
<name>A0ABD3GAQ4_9MARC</name>
<reference evidence="3 4" key="1">
    <citation type="submission" date="2024-09" db="EMBL/GenBank/DDBJ databases">
        <title>Chromosome-scale assembly of Riccia sorocarpa.</title>
        <authorList>
            <person name="Paukszto L."/>
        </authorList>
    </citation>
    <scope>NUCLEOTIDE SEQUENCE [LARGE SCALE GENOMIC DNA]</scope>
    <source>
        <strain evidence="3">LP-2024</strain>
        <tissue evidence="3">Aerial parts of the thallus</tissue>
    </source>
</reference>